<dbReference type="InterPro" id="IPR000994">
    <property type="entry name" value="Pept_M24"/>
</dbReference>
<dbReference type="EC" id="3.1.3.25" evidence="5"/>
<dbReference type="PRINTS" id="PR00377">
    <property type="entry name" value="IMPHPHTASES"/>
</dbReference>
<comment type="cofactor">
    <cofactor evidence="1 9">
        <name>Mg(2+)</name>
        <dbReference type="ChEBI" id="CHEBI:18420"/>
    </cofactor>
</comment>
<dbReference type="Gene3D" id="3.30.540.10">
    <property type="entry name" value="Fructose-1,6-Bisphosphatase, subunit A, domain 1"/>
    <property type="match status" value="1"/>
</dbReference>
<dbReference type="InParanoid" id="A0A6P6XT77"/>
<dbReference type="InterPro" id="IPR036005">
    <property type="entry name" value="Creatinase/aminopeptidase-like"/>
</dbReference>
<dbReference type="SUPFAM" id="SSF54197">
    <property type="entry name" value="HIT-like"/>
    <property type="match status" value="1"/>
</dbReference>
<dbReference type="InterPro" id="IPR020550">
    <property type="entry name" value="Inositol_monophosphatase_CS"/>
</dbReference>
<proteinExistence type="inferred from homology"/>
<dbReference type="InterPro" id="IPR011146">
    <property type="entry name" value="HIT-like"/>
</dbReference>
<dbReference type="FunFam" id="3.90.230.10:FF:000013">
    <property type="entry name" value="DNA-binding protein, 42 kDa"/>
    <property type="match status" value="1"/>
</dbReference>
<sequence>MECFWKFAFARQRLLLSKSKSIFFNHMDMMIRAKTLSTITTTLAAAAANAAQINSNGKRHVAGICSGIFRMKISNAILMPSLMISSFDHHWVCCRHYYCNFSNWKNRSLQIRSFTTDRKKSTTKKMSDEQSKAQQSTDDGKETIFGMMLAGKIPVKFIYEDDMCVAFDDINPVAPVHFLVIPRKPITQLSKSTDDDQMILGRMMCVARKVAEQKEKNTIATDIVVTKYKMAGEMVNRVLQQVLDKCVAGASIIDICEFGDNQINEETSKVFKKEKEIKKGIAFPTCISVNNCVCHFSPLKSDPIVTLKDGDLVKVDLGAHIDGYMALAAHTIVIGATMENKIKGRKADALLAAYYGSEVALRLVQPGNENTAVTDAVQKVSDTFNCKPISGMLSHQLKQYQMDGGKTIIQNPTDIQRKEHEKCEFAVHEVYAIDVLITTGDGKTREMDSKTTIYRKTDENYQLKMKASRVLFSDIDKKFANMPFTLRALDNEQKARMGVVECVKHKLLEPYSVLYDKDSEIIAQFKFTVLLMPSGSHKITGLSFDPSICESEHSIEDESLKTILAKGLTNKTAKKKKNESDKAVEEMVFDEIKKQYPNDKFIGEESANDTDEWSDDPTWIIDPIDGTTNFVHNFPFCCISIGFTYKRIPCLGVIYHPHLDHLYSAVKGHGAKLTKPNGETIDIRVRPCPSLSKALVVAEIGSQRDEAKRECVFRNLESIAWASHGIRSLGSAALNICAVASGQLDAFFEFGPYIWDICAGVVIAMEAGGHVCDTTGGKLDLQGRRFIFASSEKLAKEIADKLVVQMEFKNGEK</sequence>
<dbReference type="GO" id="GO:0008934">
    <property type="term" value="F:inositol monophosphate 1-phosphatase activity"/>
    <property type="evidence" value="ECO:0007669"/>
    <property type="project" value="InterPro"/>
</dbReference>
<dbReference type="OrthoDB" id="5876363at2759"/>
<dbReference type="Gene3D" id="1.10.10.10">
    <property type="entry name" value="Winged helix-like DNA-binding domain superfamily/Winged helix DNA-binding domain"/>
    <property type="match status" value="1"/>
</dbReference>
<dbReference type="CDD" id="cd01639">
    <property type="entry name" value="IMPase"/>
    <property type="match status" value="1"/>
</dbReference>
<dbReference type="PROSITE" id="PS51084">
    <property type="entry name" value="HIT_2"/>
    <property type="match status" value="1"/>
</dbReference>
<evidence type="ECO:0000256" key="9">
    <source>
        <dbReference type="PIRSR" id="PIRSR600760-2"/>
    </source>
</evidence>
<dbReference type="InterPro" id="IPR004545">
    <property type="entry name" value="PA2G4"/>
</dbReference>
<dbReference type="Gene3D" id="3.40.190.80">
    <property type="match status" value="1"/>
</dbReference>
<dbReference type="FunFam" id="1.10.10.10:FF:000029">
    <property type="entry name" value="Proliferation-associated 2G4, a"/>
    <property type="match status" value="1"/>
</dbReference>
<dbReference type="FunFam" id="3.40.190.80:FF:000002">
    <property type="entry name" value="Inositol-1-monophosphatase"/>
    <property type="match status" value="1"/>
</dbReference>
<feature type="region of interest" description="Disordered" evidence="11">
    <location>
        <begin position="119"/>
        <end position="139"/>
    </location>
</feature>
<keyword evidence="6 9" id="KW-0479">Metal-binding</keyword>
<keyword evidence="7" id="KW-0378">Hydrolase</keyword>
<feature type="binding site" evidence="9">
    <location>
        <position position="625"/>
    </location>
    <ligand>
        <name>Mg(2+)</name>
        <dbReference type="ChEBI" id="CHEBI:18420"/>
        <label>1</label>
        <note>catalytic</note>
    </ligand>
</feature>
<evidence type="ECO:0000256" key="11">
    <source>
        <dbReference type="SAM" id="MobiDB-lite"/>
    </source>
</evidence>
<evidence type="ECO:0000256" key="5">
    <source>
        <dbReference type="ARBA" id="ARBA00013106"/>
    </source>
</evidence>
<protein>
    <recommendedName>
        <fullName evidence="5">inositol-phosphate phosphatase</fullName>
        <ecNumber evidence="5">3.1.3.25</ecNumber>
    </recommendedName>
</protein>
<keyword evidence="8 9" id="KW-0460">Magnesium</keyword>
<dbReference type="SUPFAM" id="SSF46785">
    <property type="entry name" value="Winged helix' DNA-binding domain"/>
    <property type="match status" value="1"/>
</dbReference>
<dbReference type="GO" id="GO:0046872">
    <property type="term" value="F:metal ion binding"/>
    <property type="evidence" value="ECO:0007669"/>
    <property type="project" value="UniProtKB-KW"/>
</dbReference>
<dbReference type="InterPro" id="IPR036265">
    <property type="entry name" value="HIT-like_sf"/>
</dbReference>
<feature type="compositionally biased region" description="Basic and acidic residues" evidence="11">
    <location>
        <begin position="119"/>
        <end position="131"/>
    </location>
</feature>
<dbReference type="Pfam" id="PF00459">
    <property type="entry name" value="Inositol_P"/>
    <property type="match status" value="1"/>
</dbReference>
<evidence type="ECO:0000256" key="2">
    <source>
        <dbReference type="ARBA" id="ARBA00005152"/>
    </source>
</evidence>
<dbReference type="InterPro" id="IPR036388">
    <property type="entry name" value="WH-like_DNA-bd_sf"/>
</dbReference>
<dbReference type="Proteomes" id="UP000515146">
    <property type="component" value="Unplaced"/>
</dbReference>
<dbReference type="InterPro" id="IPR047113">
    <property type="entry name" value="PA2G4/ARX1"/>
</dbReference>
<dbReference type="KEGG" id="dpte:113791040"/>
<organism evidence="13 14">
    <name type="scientific">Dermatophagoides pteronyssinus</name>
    <name type="common">European house dust mite</name>
    <dbReference type="NCBI Taxonomy" id="6956"/>
    <lineage>
        <taxon>Eukaryota</taxon>
        <taxon>Metazoa</taxon>
        <taxon>Ecdysozoa</taxon>
        <taxon>Arthropoda</taxon>
        <taxon>Chelicerata</taxon>
        <taxon>Arachnida</taxon>
        <taxon>Acari</taxon>
        <taxon>Acariformes</taxon>
        <taxon>Sarcoptiformes</taxon>
        <taxon>Astigmata</taxon>
        <taxon>Psoroptidia</taxon>
        <taxon>Analgoidea</taxon>
        <taxon>Pyroglyphidae</taxon>
        <taxon>Dermatophagoidinae</taxon>
        <taxon>Dermatophagoides</taxon>
    </lineage>
</organism>
<accession>A0A6P6XT77</accession>
<feature type="binding site" evidence="9">
    <location>
        <position position="624"/>
    </location>
    <ligand>
        <name>Mg(2+)</name>
        <dbReference type="ChEBI" id="CHEBI:18420"/>
        <label>1</label>
        <note>catalytic</note>
    </ligand>
</feature>
<comment type="similarity">
    <text evidence="4">Belongs to the inositol monophosphatase superfamily.</text>
</comment>
<evidence type="ECO:0000256" key="1">
    <source>
        <dbReference type="ARBA" id="ARBA00001946"/>
    </source>
</evidence>
<dbReference type="AlphaFoldDB" id="A0A6P6XT77"/>
<feature type="binding site" evidence="9">
    <location>
        <position position="604"/>
    </location>
    <ligand>
        <name>Mg(2+)</name>
        <dbReference type="ChEBI" id="CHEBI:18420"/>
        <label>1</label>
        <note>catalytic</note>
    </ligand>
</feature>
<dbReference type="InterPro" id="IPR036390">
    <property type="entry name" value="WH_DNA-bd_sf"/>
</dbReference>
<evidence type="ECO:0000256" key="8">
    <source>
        <dbReference type="ARBA" id="ARBA00022842"/>
    </source>
</evidence>
<evidence type="ECO:0000256" key="7">
    <source>
        <dbReference type="ARBA" id="ARBA00022801"/>
    </source>
</evidence>
<evidence type="ECO:0000256" key="6">
    <source>
        <dbReference type="ARBA" id="ARBA00022723"/>
    </source>
</evidence>
<dbReference type="Gene3D" id="3.90.230.10">
    <property type="entry name" value="Creatinase/methionine aminopeptidase superfamily"/>
    <property type="match status" value="1"/>
</dbReference>
<dbReference type="PANTHER" id="PTHR10804:SF11">
    <property type="entry name" value="PROLIFERATION-ASSOCIATED PROTEIN 2G4"/>
    <property type="match status" value="1"/>
</dbReference>
<feature type="binding site" evidence="9">
    <location>
        <position position="756"/>
    </location>
    <ligand>
        <name>Mg(2+)</name>
        <dbReference type="ChEBI" id="CHEBI:18420"/>
        <label>1</label>
        <note>catalytic</note>
    </ligand>
</feature>
<dbReference type="Pfam" id="PF00557">
    <property type="entry name" value="Peptidase_M24"/>
    <property type="match status" value="1"/>
</dbReference>
<dbReference type="Gene3D" id="3.30.428.10">
    <property type="entry name" value="HIT-like"/>
    <property type="match status" value="1"/>
</dbReference>
<feature type="domain" description="HIT" evidence="12">
    <location>
        <begin position="144"/>
        <end position="252"/>
    </location>
</feature>
<dbReference type="InterPro" id="IPR020583">
    <property type="entry name" value="Inositol_monoP_metal-BS"/>
</dbReference>
<dbReference type="InterPro" id="IPR000760">
    <property type="entry name" value="Inositol_monophosphatase-like"/>
</dbReference>
<evidence type="ECO:0000256" key="4">
    <source>
        <dbReference type="ARBA" id="ARBA00009759"/>
    </source>
</evidence>
<dbReference type="RefSeq" id="XP_027196560.1">
    <property type="nucleotide sequence ID" value="XM_027340759.1"/>
</dbReference>
<dbReference type="GO" id="GO:0046854">
    <property type="term" value="P:phosphatidylinositol phosphate biosynthetic process"/>
    <property type="evidence" value="ECO:0007669"/>
    <property type="project" value="InterPro"/>
</dbReference>
<evidence type="ECO:0000259" key="12">
    <source>
        <dbReference type="PROSITE" id="PS51084"/>
    </source>
</evidence>
<comment type="caution">
    <text evidence="10">Lacks conserved residue(s) required for the propagation of feature annotation.</text>
</comment>
<dbReference type="PANTHER" id="PTHR10804">
    <property type="entry name" value="PROTEASE FAMILY M24 METHIONYL AMINOPEPTIDASE, AMINOPEPTIDASE P"/>
    <property type="match status" value="1"/>
</dbReference>
<name>A0A6P6XT77_DERPT</name>
<dbReference type="Pfam" id="PF11969">
    <property type="entry name" value="DcpS_C"/>
    <property type="match status" value="1"/>
</dbReference>
<dbReference type="PROSITE" id="PS00629">
    <property type="entry name" value="IMP_1"/>
    <property type="match status" value="1"/>
</dbReference>
<dbReference type="CDD" id="cd01089">
    <property type="entry name" value="PA2G4-like"/>
    <property type="match status" value="1"/>
</dbReference>
<evidence type="ECO:0000256" key="10">
    <source>
        <dbReference type="PROSITE-ProRule" id="PRU00464"/>
    </source>
</evidence>
<dbReference type="PROSITE" id="PS00630">
    <property type="entry name" value="IMP_2"/>
    <property type="match status" value="1"/>
</dbReference>
<comment type="similarity">
    <text evidence="3">Belongs to the peptidase M24 family.</text>
</comment>
<comment type="pathway">
    <text evidence="2">Polyol metabolism; myo-inositol biosynthesis; myo-inositol from D-glucose 6-phosphate: step 2/2.</text>
</comment>
<keyword evidence="13" id="KW-1185">Reference proteome</keyword>
<dbReference type="SUPFAM" id="SSF56655">
    <property type="entry name" value="Carbohydrate phosphatase"/>
    <property type="match status" value="1"/>
</dbReference>
<dbReference type="FunFam" id="3.30.540.10:FF:000004">
    <property type="entry name" value="Inositol-1-monophosphatase"/>
    <property type="match status" value="1"/>
</dbReference>
<feature type="binding site" evidence="9">
    <location>
        <position position="622"/>
    </location>
    <ligand>
        <name>Mg(2+)</name>
        <dbReference type="ChEBI" id="CHEBI:18420"/>
        <label>1</label>
        <note>catalytic</note>
    </ligand>
</feature>
<dbReference type="NCBIfam" id="TIGR00495">
    <property type="entry name" value="crvDNA_42K"/>
    <property type="match status" value="1"/>
</dbReference>
<dbReference type="SUPFAM" id="SSF55920">
    <property type="entry name" value="Creatinase/aminopeptidase"/>
    <property type="match status" value="1"/>
</dbReference>
<evidence type="ECO:0000313" key="13">
    <source>
        <dbReference type="Proteomes" id="UP000515146"/>
    </source>
</evidence>
<dbReference type="InterPro" id="IPR033942">
    <property type="entry name" value="IMPase"/>
</dbReference>
<evidence type="ECO:0000256" key="3">
    <source>
        <dbReference type="ARBA" id="ARBA00007319"/>
    </source>
</evidence>
<evidence type="ECO:0000313" key="14">
    <source>
        <dbReference type="RefSeq" id="XP_027196560.1"/>
    </source>
</evidence>
<reference evidence="14" key="1">
    <citation type="submission" date="2025-08" db="UniProtKB">
        <authorList>
            <consortium name="RefSeq"/>
        </authorList>
    </citation>
    <scope>IDENTIFICATION</scope>
    <source>
        <strain evidence="14">Airmid</strain>
    </source>
</reference>
<gene>
    <name evidence="14" type="primary">LOC113791040</name>
</gene>